<proteinExistence type="inferred from homology"/>
<evidence type="ECO:0000256" key="4">
    <source>
        <dbReference type="ARBA" id="ARBA00022989"/>
    </source>
</evidence>
<dbReference type="STRING" id="1469948.GCA_000732725_03778"/>
<evidence type="ECO:0000256" key="3">
    <source>
        <dbReference type="ARBA" id="ARBA00022692"/>
    </source>
</evidence>
<gene>
    <name evidence="8" type="ORF">EDD76_10485</name>
</gene>
<dbReference type="InterPro" id="IPR007267">
    <property type="entry name" value="GtrA_DPMS_TM"/>
</dbReference>
<dbReference type="GO" id="GO:0000271">
    <property type="term" value="P:polysaccharide biosynthetic process"/>
    <property type="evidence" value="ECO:0007669"/>
    <property type="project" value="InterPro"/>
</dbReference>
<dbReference type="Proteomes" id="UP000295718">
    <property type="component" value="Unassembled WGS sequence"/>
</dbReference>
<keyword evidence="5 6" id="KW-0472">Membrane</keyword>
<comment type="subcellular location">
    <subcellularLocation>
        <location evidence="1">Membrane</location>
        <topology evidence="1">Multi-pass membrane protein</topology>
    </subcellularLocation>
</comment>
<accession>A0A4R1R208</accession>
<feature type="domain" description="GtrA/DPMS transmembrane" evidence="7">
    <location>
        <begin position="41"/>
        <end position="158"/>
    </location>
</feature>
<reference evidence="8 9" key="1">
    <citation type="submission" date="2019-03" db="EMBL/GenBank/DDBJ databases">
        <title>Genomic Encyclopedia of Type Strains, Phase IV (KMG-IV): sequencing the most valuable type-strain genomes for metagenomic binning, comparative biology and taxonomic classification.</title>
        <authorList>
            <person name="Goeker M."/>
        </authorList>
    </citation>
    <scope>NUCLEOTIDE SEQUENCE [LARGE SCALE GENOMIC DNA]</scope>
    <source>
        <strain evidence="8 9">DSM 100556</strain>
    </source>
</reference>
<evidence type="ECO:0000256" key="2">
    <source>
        <dbReference type="ARBA" id="ARBA00009399"/>
    </source>
</evidence>
<sequence length="159" mass="18380">MLKRLISIIGTIINKTFYIIFKIFGIELSNEKYKEILQFIKFGLVGLSNTFIYYIAYLISIHLGAHYFTGNAIGFIVSVLNSFYWNKKYVFEASGGIRKSIIMLLKTFVAYGVTGLLISNILLFIWIDKFYIAETIAPLINLLVTIPLNYFINKFWAFK</sequence>
<name>A0A4R1R208_9FIRM</name>
<evidence type="ECO:0000256" key="1">
    <source>
        <dbReference type="ARBA" id="ARBA00004141"/>
    </source>
</evidence>
<evidence type="ECO:0000313" key="8">
    <source>
        <dbReference type="EMBL" id="TCL59348.1"/>
    </source>
</evidence>
<comment type="similarity">
    <text evidence="2">Belongs to the GtrA family.</text>
</comment>
<feature type="transmembrane region" description="Helical" evidence="6">
    <location>
        <begin position="6"/>
        <end position="24"/>
    </location>
</feature>
<feature type="transmembrane region" description="Helical" evidence="6">
    <location>
        <begin position="104"/>
        <end position="125"/>
    </location>
</feature>
<evidence type="ECO:0000256" key="6">
    <source>
        <dbReference type="SAM" id="Phobius"/>
    </source>
</evidence>
<keyword evidence="4 6" id="KW-1133">Transmembrane helix</keyword>
<dbReference type="GO" id="GO:0005886">
    <property type="term" value="C:plasma membrane"/>
    <property type="evidence" value="ECO:0007669"/>
    <property type="project" value="TreeGrafter"/>
</dbReference>
<feature type="transmembrane region" description="Helical" evidence="6">
    <location>
        <begin position="65"/>
        <end position="84"/>
    </location>
</feature>
<dbReference type="RefSeq" id="WP_031392393.1">
    <property type="nucleotide sequence ID" value="NZ_JPNB01000002.1"/>
</dbReference>
<keyword evidence="3 6" id="KW-0812">Transmembrane</keyword>
<organism evidence="8 9">
    <name type="scientific">Kineothrix alysoides</name>
    <dbReference type="NCBI Taxonomy" id="1469948"/>
    <lineage>
        <taxon>Bacteria</taxon>
        <taxon>Bacillati</taxon>
        <taxon>Bacillota</taxon>
        <taxon>Clostridia</taxon>
        <taxon>Lachnospirales</taxon>
        <taxon>Lachnospiraceae</taxon>
        <taxon>Kineothrix</taxon>
    </lineage>
</organism>
<comment type="caution">
    <text evidence="8">The sequence shown here is derived from an EMBL/GenBank/DDBJ whole genome shotgun (WGS) entry which is preliminary data.</text>
</comment>
<dbReference type="EMBL" id="SLUO01000004">
    <property type="protein sequence ID" value="TCL59348.1"/>
    <property type="molecule type" value="Genomic_DNA"/>
</dbReference>
<evidence type="ECO:0000256" key="5">
    <source>
        <dbReference type="ARBA" id="ARBA00023136"/>
    </source>
</evidence>
<protein>
    <submittedName>
        <fullName evidence="8">Putative flippase GtrA</fullName>
    </submittedName>
</protein>
<dbReference type="InterPro" id="IPR051401">
    <property type="entry name" value="GtrA_CellWall_Glycosyl"/>
</dbReference>
<dbReference type="Pfam" id="PF04138">
    <property type="entry name" value="GtrA_DPMS_TM"/>
    <property type="match status" value="1"/>
</dbReference>
<evidence type="ECO:0000313" key="9">
    <source>
        <dbReference type="Proteomes" id="UP000295718"/>
    </source>
</evidence>
<dbReference type="AlphaFoldDB" id="A0A4R1R208"/>
<feature type="transmembrane region" description="Helical" evidence="6">
    <location>
        <begin position="131"/>
        <end position="152"/>
    </location>
</feature>
<dbReference type="PANTHER" id="PTHR38459">
    <property type="entry name" value="PROPHAGE BACTOPRENOL-LINKED GLUCOSE TRANSLOCASE HOMOLOG"/>
    <property type="match status" value="1"/>
</dbReference>
<feature type="transmembrane region" description="Helical" evidence="6">
    <location>
        <begin position="36"/>
        <end position="59"/>
    </location>
</feature>
<keyword evidence="9" id="KW-1185">Reference proteome</keyword>
<dbReference type="OrthoDB" id="9812049at2"/>
<dbReference type="PANTHER" id="PTHR38459:SF1">
    <property type="entry name" value="PROPHAGE BACTOPRENOL-LINKED GLUCOSE TRANSLOCASE HOMOLOG"/>
    <property type="match status" value="1"/>
</dbReference>
<evidence type="ECO:0000259" key="7">
    <source>
        <dbReference type="Pfam" id="PF04138"/>
    </source>
</evidence>